<evidence type="ECO:0000313" key="3">
    <source>
        <dbReference type="Proteomes" id="UP001301140"/>
    </source>
</evidence>
<accession>A0AAP3V059</accession>
<organism evidence="2 3">
    <name type="scientific">Marinimicrococcus flavescens</name>
    <dbReference type="NCBI Taxonomy" id="3031815"/>
    <lineage>
        <taxon>Bacteria</taxon>
        <taxon>Pseudomonadati</taxon>
        <taxon>Pseudomonadota</taxon>
        <taxon>Alphaproteobacteria</taxon>
        <taxon>Geminicoccales</taxon>
        <taxon>Geminicoccaceae</taxon>
        <taxon>Marinimicrococcus</taxon>
    </lineage>
</organism>
<dbReference type="EMBL" id="JARGEQ010000024">
    <property type="protein sequence ID" value="MDF1585503.1"/>
    <property type="molecule type" value="Genomic_DNA"/>
</dbReference>
<dbReference type="InterPro" id="IPR014914">
    <property type="entry name" value="RES_dom"/>
</dbReference>
<protein>
    <submittedName>
        <fullName evidence="2">RES domain-containing protein</fullName>
    </submittedName>
</protein>
<proteinExistence type="predicted"/>
<reference evidence="2 3" key="1">
    <citation type="submission" date="2023-03" db="EMBL/GenBank/DDBJ databases">
        <title>YIM 152171 draft genome.</title>
        <authorList>
            <person name="Yang Z."/>
        </authorList>
    </citation>
    <scope>NUCLEOTIDE SEQUENCE [LARGE SCALE GENOMIC DNA]</scope>
    <source>
        <strain evidence="2 3">YIM 152171</strain>
    </source>
</reference>
<sequence>MSLPACRLQGLVYRGHNPRWSHAPESGEGARRHGGRFNPPGSAALYTSLRPETAWLEAQQGFPFKPQPLTLCAYEVDCADIVDLTGSGVLATLETDAVRLACGWEDLAGRGLVPPSWALAERLRAQGAAGIRVRSFAPGADPARDLNLVLWRWSRELPHRVQVIDDAGRLPIDDLSWR</sequence>
<dbReference type="AlphaFoldDB" id="A0AAP3V059"/>
<evidence type="ECO:0000259" key="1">
    <source>
        <dbReference type="SMART" id="SM00953"/>
    </source>
</evidence>
<evidence type="ECO:0000313" key="2">
    <source>
        <dbReference type="EMBL" id="MDF1585503.1"/>
    </source>
</evidence>
<dbReference type="RefSeq" id="WP_327787921.1">
    <property type="nucleotide sequence ID" value="NZ_JARGEQ010000024.1"/>
</dbReference>
<name>A0AAP3V059_9PROT</name>
<keyword evidence="3" id="KW-1185">Reference proteome</keyword>
<dbReference type="Pfam" id="PF08808">
    <property type="entry name" value="RES"/>
    <property type="match status" value="1"/>
</dbReference>
<dbReference type="SMART" id="SM00953">
    <property type="entry name" value="RES"/>
    <property type="match status" value="1"/>
</dbReference>
<comment type="caution">
    <text evidence="2">The sequence shown here is derived from an EMBL/GenBank/DDBJ whole genome shotgun (WGS) entry which is preliminary data.</text>
</comment>
<feature type="domain" description="RES" evidence="1">
    <location>
        <begin position="24"/>
        <end position="164"/>
    </location>
</feature>
<gene>
    <name evidence="2" type="ORF">PZ740_03775</name>
</gene>
<dbReference type="Proteomes" id="UP001301140">
    <property type="component" value="Unassembled WGS sequence"/>
</dbReference>